<dbReference type="Proteomes" id="UP001165120">
    <property type="component" value="Unassembled WGS sequence"/>
</dbReference>
<protein>
    <submittedName>
        <fullName evidence="3">Unnamed protein product</fullName>
    </submittedName>
</protein>
<comment type="caution">
    <text evidence="3">The sequence shown here is derived from an EMBL/GenBank/DDBJ whole genome shotgun (WGS) entry which is preliminary data.</text>
</comment>
<feature type="region of interest" description="Disordered" evidence="1">
    <location>
        <begin position="487"/>
        <end position="536"/>
    </location>
</feature>
<gene>
    <name evidence="3" type="ORF">Cboi02_000347400</name>
</gene>
<feature type="region of interest" description="Disordered" evidence="1">
    <location>
        <begin position="1"/>
        <end position="22"/>
    </location>
</feature>
<evidence type="ECO:0000256" key="1">
    <source>
        <dbReference type="SAM" id="MobiDB-lite"/>
    </source>
</evidence>
<evidence type="ECO:0000256" key="2">
    <source>
        <dbReference type="SAM" id="Phobius"/>
    </source>
</evidence>
<keyword evidence="2" id="KW-1133">Transmembrane helix</keyword>
<proteinExistence type="predicted"/>
<organism evidence="3 4">
    <name type="scientific">Candida boidinii</name>
    <name type="common">Yeast</name>
    <dbReference type="NCBI Taxonomy" id="5477"/>
    <lineage>
        <taxon>Eukaryota</taxon>
        <taxon>Fungi</taxon>
        <taxon>Dikarya</taxon>
        <taxon>Ascomycota</taxon>
        <taxon>Saccharomycotina</taxon>
        <taxon>Pichiomycetes</taxon>
        <taxon>Pichiales</taxon>
        <taxon>Pichiaceae</taxon>
        <taxon>Ogataea</taxon>
        <taxon>Ogataea/Candida clade</taxon>
    </lineage>
</organism>
<keyword evidence="4" id="KW-1185">Reference proteome</keyword>
<sequence>MPRNVSNRSRHFSGGSFDSNKEREEFQMKNMDLINEGLHNINPISDPNFQFQQQILMTPSNSINRGRSPGVFEKIQMRSPSMTGRVISGSQQPMPNIDNQVLGIPGEFSETIMRKSSSGSTYQRRAVSSSNSIPVTQDVSQNNLGQTKAFTKVDLPALPLPNKDYNIPAAASIAMGGGKMTREEGMQYRLRAIDAQKAQLKNTPKDISLYNQLESEKQEILSYLSKDYNGEMDNVINKTKQIEEPDSRNRKSFKGLIKNMFHDKRNYNTNEIQHDYPNRITENDYQKTIGIPGQYVQPDNFNQYDSNGKLIPLDEDNKMTKSKPRKKISFTDDVDNNGDQQIDQDFLDSVRNYEEHQYLQDRLSKENEFKKKNMEMPFKDQVINQQVAFIENSKIPLDVTYNDVEDYYVDIVEIERTKNEIRKKRKEELKAYQYVYKPINGLPNEDRIAERKKKIPSLNRKLEKHLSEYSKYVNEYDIDEANKLREKAKKKEKRKEEKERVRQKLKEFAYASASGDETKQRRSSNEQPQPTHFQNNVNQTIINQYDCRSVSISSDRVSGGRNSDSGTRKSSGGSPRGATNSDFVDLTDDHRQAMNTESPDIIKQSIFNGNATGIELAIQLLSLIKVMFINSVRNYQWIVLCIVFVFALKGFLVIVSPIVPVLKFIGII</sequence>
<keyword evidence="2" id="KW-0812">Transmembrane</keyword>
<feature type="compositionally biased region" description="Polar residues" evidence="1">
    <location>
        <begin position="552"/>
        <end position="582"/>
    </location>
</feature>
<dbReference type="EMBL" id="BSXN01001205">
    <property type="protein sequence ID" value="GME72109.1"/>
    <property type="molecule type" value="Genomic_DNA"/>
</dbReference>
<name>A0A9W6T0B7_CANBO</name>
<feature type="compositionally biased region" description="Basic and acidic residues" evidence="1">
    <location>
        <begin position="494"/>
        <end position="507"/>
    </location>
</feature>
<evidence type="ECO:0000313" key="3">
    <source>
        <dbReference type="EMBL" id="GME72109.1"/>
    </source>
</evidence>
<accession>A0A9W6T0B7</accession>
<reference evidence="3" key="1">
    <citation type="submission" date="2023-04" db="EMBL/GenBank/DDBJ databases">
        <title>Candida boidinii NBRC 10035.</title>
        <authorList>
            <person name="Ichikawa N."/>
            <person name="Sato H."/>
            <person name="Tonouchi N."/>
        </authorList>
    </citation>
    <scope>NUCLEOTIDE SEQUENCE</scope>
    <source>
        <strain evidence="3">NBRC 10035</strain>
    </source>
</reference>
<feature type="compositionally biased region" description="Polar residues" evidence="1">
    <location>
        <begin position="525"/>
        <end position="536"/>
    </location>
</feature>
<feature type="region of interest" description="Disordered" evidence="1">
    <location>
        <begin position="310"/>
        <end position="339"/>
    </location>
</feature>
<feature type="region of interest" description="Disordered" evidence="1">
    <location>
        <begin position="552"/>
        <end position="583"/>
    </location>
</feature>
<feature type="transmembrane region" description="Helical" evidence="2">
    <location>
        <begin position="637"/>
        <end position="662"/>
    </location>
</feature>
<dbReference type="AlphaFoldDB" id="A0A9W6T0B7"/>
<keyword evidence="2" id="KW-0472">Membrane</keyword>
<evidence type="ECO:0000313" key="4">
    <source>
        <dbReference type="Proteomes" id="UP001165120"/>
    </source>
</evidence>